<proteinExistence type="predicted"/>
<dbReference type="RefSeq" id="WP_254292473.1">
    <property type="nucleotide sequence ID" value="NZ_JAMLDX010000004.1"/>
</dbReference>
<reference evidence="3" key="1">
    <citation type="submission" date="2022-05" db="EMBL/GenBank/DDBJ databases">
        <title>Sphingomonas sp. strain MG17 Genome sequencing and assembly.</title>
        <authorList>
            <person name="Kim I."/>
        </authorList>
    </citation>
    <scope>NUCLEOTIDE SEQUENCE</scope>
    <source>
        <strain evidence="3">MG17</strain>
    </source>
</reference>
<feature type="region of interest" description="Disordered" evidence="1">
    <location>
        <begin position="1"/>
        <end position="30"/>
    </location>
</feature>
<sequence>MPRTPIAPETPSANDAGNAPADVSADAAVPSNGKTALTDAFREHFAGDAPITDKARNFAKARPWTSAALVGVAALALLNTLRGRR</sequence>
<evidence type="ECO:0000256" key="1">
    <source>
        <dbReference type="SAM" id="MobiDB-lite"/>
    </source>
</evidence>
<accession>A0A9X2HN20</accession>
<dbReference type="Proteomes" id="UP001139451">
    <property type="component" value="Unassembled WGS sequence"/>
</dbReference>
<gene>
    <name evidence="3" type="ORF">M9978_07915</name>
</gene>
<evidence type="ECO:0000313" key="3">
    <source>
        <dbReference type="EMBL" id="MCP3730353.1"/>
    </source>
</evidence>
<dbReference type="EMBL" id="JAMLDX010000004">
    <property type="protein sequence ID" value="MCP3730353.1"/>
    <property type="molecule type" value="Genomic_DNA"/>
</dbReference>
<organism evidence="3 4">
    <name type="scientific">Sphingomonas tagetis</name>
    <dbReference type="NCBI Taxonomy" id="2949092"/>
    <lineage>
        <taxon>Bacteria</taxon>
        <taxon>Pseudomonadati</taxon>
        <taxon>Pseudomonadota</taxon>
        <taxon>Alphaproteobacteria</taxon>
        <taxon>Sphingomonadales</taxon>
        <taxon>Sphingomonadaceae</taxon>
        <taxon>Sphingomonas</taxon>
    </lineage>
</organism>
<feature type="transmembrane region" description="Helical" evidence="2">
    <location>
        <begin position="64"/>
        <end position="81"/>
    </location>
</feature>
<keyword evidence="2" id="KW-0812">Transmembrane</keyword>
<evidence type="ECO:0000313" key="4">
    <source>
        <dbReference type="Proteomes" id="UP001139451"/>
    </source>
</evidence>
<keyword evidence="4" id="KW-1185">Reference proteome</keyword>
<name>A0A9X2HN20_9SPHN</name>
<protein>
    <submittedName>
        <fullName evidence="3">CsbD family protein</fullName>
    </submittedName>
</protein>
<dbReference type="AlphaFoldDB" id="A0A9X2HN20"/>
<feature type="compositionally biased region" description="Low complexity" evidence="1">
    <location>
        <begin position="18"/>
        <end position="30"/>
    </location>
</feature>
<keyword evidence="2" id="KW-0472">Membrane</keyword>
<comment type="caution">
    <text evidence="3">The sequence shown here is derived from an EMBL/GenBank/DDBJ whole genome shotgun (WGS) entry which is preliminary data.</text>
</comment>
<keyword evidence="2" id="KW-1133">Transmembrane helix</keyword>
<evidence type="ECO:0000256" key="2">
    <source>
        <dbReference type="SAM" id="Phobius"/>
    </source>
</evidence>